<organism evidence="2 3">
    <name type="scientific">Ancylostoma duodenale</name>
    <dbReference type="NCBI Taxonomy" id="51022"/>
    <lineage>
        <taxon>Eukaryota</taxon>
        <taxon>Metazoa</taxon>
        <taxon>Ecdysozoa</taxon>
        <taxon>Nematoda</taxon>
        <taxon>Chromadorea</taxon>
        <taxon>Rhabditida</taxon>
        <taxon>Rhabditina</taxon>
        <taxon>Rhabditomorpha</taxon>
        <taxon>Strongyloidea</taxon>
        <taxon>Ancylostomatidae</taxon>
        <taxon>Ancylostomatinae</taxon>
        <taxon>Ancylostoma</taxon>
    </lineage>
</organism>
<evidence type="ECO:0000256" key="1">
    <source>
        <dbReference type="SAM" id="MobiDB-lite"/>
    </source>
</evidence>
<dbReference type="EMBL" id="KN756210">
    <property type="protein sequence ID" value="KIH48910.1"/>
    <property type="molecule type" value="Genomic_DNA"/>
</dbReference>
<feature type="compositionally biased region" description="Polar residues" evidence="1">
    <location>
        <begin position="66"/>
        <end position="80"/>
    </location>
</feature>
<keyword evidence="3" id="KW-1185">Reference proteome</keyword>
<protein>
    <submittedName>
        <fullName evidence="2">Uncharacterized protein</fullName>
    </submittedName>
</protein>
<gene>
    <name evidence="2" type="ORF">ANCDUO_21017</name>
</gene>
<feature type="compositionally biased region" description="Basic residues" evidence="1">
    <location>
        <begin position="51"/>
        <end position="65"/>
    </location>
</feature>
<sequence>MRSSWPNAGLTSPSTLLIPRIACMPWIPTTIPSKSSTSASRPKCAPSGTRSSRKWRFTPRMRRMATTRSDSRNPQFVSTW</sequence>
<accession>A0A0C2FK13</accession>
<feature type="compositionally biased region" description="Low complexity" evidence="1">
    <location>
        <begin position="31"/>
        <end position="42"/>
    </location>
</feature>
<proteinExistence type="predicted"/>
<evidence type="ECO:0000313" key="3">
    <source>
        <dbReference type="Proteomes" id="UP000054047"/>
    </source>
</evidence>
<name>A0A0C2FK13_9BILA</name>
<reference evidence="2 3" key="1">
    <citation type="submission" date="2013-12" db="EMBL/GenBank/DDBJ databases">
        <title>Draft genome of the parsitic nematode Ancylostoma duodenale.</title>
        <authorList>
            <person name="Mitreva M."/>
        </authorList>
    </citation>
    <scope>NUCLEOTIDE SEQUENCE [LARGE SCALE GENOMIC DNA]</scope>
    <source>
        <strain evidence="2 3">Zhejiang</strain>
    </source>
</reference>
<feature type="region of interest" description="Disordered" evidence="1">
    <location>
        <begin position="31"/>
        <end position="80"/>
    </location>
</feature>
<dbReference type="AlphaFoldDB" id="A0A0C2FK13"/>
<dbReference type="Proteomes" id="UP000054047">
    <property type="component" value="Unassembled WGS sequence"/>
</dbReference>
<evidence type="ECO:0000313" key="2">
    <source>
        <dbReference type="EMBL" id="KIH48910.1"/>
    </source>
</evidence>